<keyword evidence="11" id="KW-0472">Membrane</keyword>
<dbReference type="Gene3D" id="2.20.70.10">
    <property type="match status" value="2"/>
</dbReference>
<gene>
    <name evidence="20" type="primary">20195575</name>
    <name evidence="19" type="ORF">HELRODRAFT_115219</name>
</gene>
<dbReference type="SMART" id="SM00456">
    <property type="entry name" value="WW"/>
    <property type="match status" value="3"/>
</dbReference>
<dbReference type="Proteomes" id="UP000015101">
    <property type="component" value="Unassembled WGS sequence"/>
</dbReference>
<dbReference type="PROSITE" id="PS50020">
    <property type="entry name" value="WW_DOMAIN_2"/>
    <property type="match status" value="3"/>
</dbReference>
<reference evidence="21" key="1">
    <citation type="submission" date="2012-12" db="EMBL/GenBank/DDBJ databases">
        <authorList>
            <person name="Hellsten U."/>
            <person name="Grimwood J."/>
            <person name="Chapman J.A."/>
            <person name="Shapiro H."/>
            <person name="Aerts A."/>
            <person name="Otillar R.P."/>
            <person name="Terry A.Y."/>
            <person name="Boore J.L."/>
            <person name="Simakov O."/>
            <person name="Marletaz F."/>
            <person name="Cho S.-J."/>
            <person name="Edsinger-Gonzales E."/>
            <person name="Havlak P."/>
            <person name="Kuo D.-H."/>
            <person name="Larsson T."/>
            <person name="Lv J."/>
            <person name="Arendt D."/>
            <person name="Savage R."/>
            <person name="Osoegawa K."/>
            <person name="de Jong P."/>
            <person name="Lindberg D.R."/>
            <person name="Seaver E.C."/>
            <person name="Weisblat D.A."/>
            <person name="Putnam N.H."/>
            <person name="Grigoriev I.V."/>
            <person name="Rokhsar D.S."/>
        </authorList>
    </citation>
    <scope>NUCLEOTIDE SEQUENCE</scope>
</reference>
<evidence type="ECO:0000256" key="1">
    <source>
        <dbReference type="ARBA" id="ARBA00000885"/>
    </source>
</evidence>
<dbReference type="GeneID" id="20195575"/>
<evidence type="ECO:0000259" key="18">
    <source>
        <dbReference type="PROSITE" id="PS50237"/>
    </source>
</evidence>
<dbReference type="EMBL" id="AMQM01007183">
    <property type="status" value="NOT_ANNOTATED_CDS"/>
    <property type="molecule type" value="Genomic_DNA"/>
</dbReference>
<organism evidence="20 21">
    <name type="scientific">Helobdella robusta</name>
    <name type="common">Californian leech</name>
    <dbReference type="NCBI Taxonomy" id="6412"/>
    <lineage>
        <taxon>Eukaryota</taxon>
        <taxon>Metazoa</taxon>
        <taxon>Spiralia</taxon>
        <taxon>Lophotrochozoa</taxon>
        <taxon>Annelida</taxon>
        <taxon>Clitellata</taxon>
        <taxon>Hirudinea</taxon>
        <taxon>Rhynchobdellida</taxon>
        <taxon>Glossiphoniidae</taxon>
        <taxon>Helobdella</taxon>
    </lineage>
</organism>
<evidence type="ECO:0000256" key="14">
    <source>
        <dbReference type="PROSITE-ProRule" id="PRU00104"/>
    </source>
</evidence>
<dbReference type="InterPro" id="IPR035892">
    <property type="entry name" value="C2_domain_sf"/>
</dbReference>
<evidence type="ECO:0000256" key="4">
    <source>
        <dbReference type="ARBA" id="ARBA00004906"/>
    </source>
</evidence>
<dbReference type="InterPro" id="IPR000569">
    <property type="entry name" value="HECT_dom"/>
</dbReference>
<evidence type="ECO:0000313" key="21">
    <source>
        <dbReference type="Proteomes" id="UP000015101"/>
    </source>
</evidence>
<dbReference type="FunFam" id="2.20.70.10:FF:000014">
    <property type="entry name" value="E3 ubiquitin-protein ligase SMURF1"/>
    <property type="match status" value="1"/>
</dbReference>
<feature type="domain" description="C2" evidence="16">
    <location>
        <begin position="1"/>
        <end position="117"/>
    </location>
</feature>
<dbReference type="HOGENOM" id="CLU_002173_0_0_1"/>
<dbReference type="OrthoDB" id="423283at2759"/>
<dbReference type="EC" id="2.3.2.26" evidence="12"/>
<feature type="region of interest" description="Disordered" evidence="15">
    <location>
        <begin position="185"/>
        <end position="204"/>
    </location>
</feature>
<dbReference type="GO" id="GO:0005886">
    <property type="term" value="C:plasma membrane"/>
    <property type="evidence" value="ECO:0007669"/>
    <property type="project" value="UniProtKB-SubCell"/>
</dbReference>
<dbReference type="EMBL" id="AMQM01007182">
    <property type="status" value="NOT_ANNOTATED_CDS"/>
    <property type="molecule type" value="Genomic_DNA"/>
</dbReference>
<keyword evidence="9" id="KW-0221">Differentiation</keyword>
<evidence type="ECO:0000256" key="7">
    <source>
        <dbReference type="ARBA" id="ARBA00022679"/>
    </source>
</evidence>
<feature type="compositionally biased region" description="Low complexity" evidence="15">
    <location>
        <begin position="189"/>
        <end position="204"/>
    </location>
</feature>
<evidence type="ECO:0000256" key="8">
    <source>
        <dbReference type="ARBA" id="ARBA00022737"/>
    </source>
</evidence>
<dbReference type="InterPro" id="IPR036020">
    <property type="entry name" value="WW_dom_sf"/>
</dbReference>
<dbReference type="OMA" id="HGYEIRT"/>
<keyword evidence="21" id="KW-1185">Reference proteome</keyword>
<dbReference type="FunFam" id="3.30.2160.10:FF:000001">
    <property type="entry name" value="E3 ubiquitin-protein ligase NEDD4-like"/>
    <property type="match status" value="1"/>
</dbReference>
<dbReference type="InterPro" id="IPR000008">
    <property type="entry name" value="C2_dom"/>
</dbReference>
<evidence type="ECO:0000256" key="5">
    <source>
        <dbReference type="ARBA" id="ARBA00022475"/>
    </source>
</evidence>
<dbReference type="PROSITE" id="PS01159">
    <property type="entry name" value="WW_DOMAIN_1"/>
    <property type="match status" value="1"/>
</dbReference>
<keyword evidence="5" id="KW-1003">Cell membrane</keyword>
<dbReference type="Pfam" id="PF00632">
    <property type="entry name" value="HECT"/>
    <property type="match status" value="1"/>
</dbReference>
<evidence type="ECO:0000256" key="15">
    <source>
        <dbReference type="SAM" id="MobiDB-lite"/>
    </source>
</evidence>
<dbReference type="SMART" id="SM00119">
    <property type="entry name" value="HECTc"/>
    <property type="match status" value="1"/>
</dbReference>
<dbReference type="GO" id="GO:0043161">
    <property type="term" value="P:proteasome-mediated ubiquitin-dependent protein catabolic process"/>
    <property type="evidence" value="ECO:0000318"/>
    <property type="project" value="GO_Central"/>
</dbReference>
<dbReference type="Pfam" id="PF00168">
    <property type="entry name" value="C2"/>
    <property type="match status" value="1"/>
</dbReference>
<dbReference type="EnsemblMetazoa" id="HelroT115219">
    <property type="protein sequence ID" value="HelroP115219"/>
    <property type="gene ID" value="HelroG115219"/>
</dbReference>
<comment type="subcellular location">
    <subcellularLocation>
        <location evidence="2">Cell membrane</location>
        <topology evidence="2">Peripheral membrane protein</topology>
        <orientation evidence="2">Cytoplasmic side</orientation>
    </subcellularLocation>
    <subcellularLocation>
        <location evidence="3">Cytoplasm</location>
    </subcellularLocation>
</comment>
<dbReference type="InterPro" id="IPR001202">
    <property type="entry name" value="WW_dom"/>
</dbReference>
<dbReference type="CDD" id="cd00201">
    <property type="entry name" value="WW"/>
    <property type="match status" value="3"/>
</dbReference>
<dbReference type="PANTHER" id="PTHR11254:SF395">
    <property type="entry name" value="E3 UBIQUITIN-PROTEIN LIGASE SMURF1"/>
    <property type="match status" value="1"/>
</dbReference>
<dbReference type="SUPFAM" id="SSF49562">
    <property type="entry name" value="C2 domain (Calcium/lipid-binding domain, CaLB)"/>
    <property type="match status" value="1"/>
</dbReference>
<dbReference type="UniPathway" id="UPA00143"/>
<keyword evidence="6" id="KW-0963">Cytoplasm</keyword>
<dbReference type="FunFam" id="3.90.1750.10:FF:000007">
    <property type="entry name" value="E3 ubiquitin-protein ligase SMURF2"/>
    <property type="match status" value="1"/>
</dbReference>
<dbReference type="Gene3D" id="3.90.1750.10">
    <property type="entry name" value="Hect, E3 ligase catalytic domains"/>
    <property type="match status" value="1"/>
</dbReference>
<feature type="domain" description="WW" evidence="17">
    <location>
        <begin position="302"/>
        <end position="335"/>
    </location>
</feature>
<evidence type="ECO:0000313" key="20">
    <source>
        <dbReference type="EnsemblMetazoa" id="HelroP115219"/>
    </source>
</evidence>
<feature type="region of interest" description="Disordered" evidence="15">
    <location>
        <begin position="209"/>
        <end position="230"/>
    </location>
</feature>
<dbReference type="FunFam" id="2.20.70.10:FF:000017">
    <property type="entry name" value="E3 ubiquitin-protein ligase"/>
    <property type="match status" value="1"/>
</dbReference>
<dbReference type="GO" id="GO:0007398">
    <property type="term" value="P:ectoderm development"/>
    <property type="evidence" value="ECO:0007669"/>
    <property type="project" value="UniProtKB-ARBA"/>
</dbReference>
<evidence type="ECO:0000256" key="12">
    <source>
        <dbReference type="PIRNR" id="PIRNR001569"/>
    </source>
</evidence>
<feature type="domain" description="HECT" evidence="18">
    <location>
        <begin position="414"/>
        <end position="749"/>
    </location>
</feature>
<evidence type="ECO:0000256" key="13">
    <source>
        <dbReference type="PIRSR" id="PIRSR001569-1"/>
    </source>
</evidence>
<feature type="active site" description="Glycyl thioester intermediate" evidence="13 14">
    <location>
        <position position="717"/>
    </location>
</feature>
<dbReference type="CDD" id="cd00078">
    <property type="entry name" value="HECTc"/>
    <property type="match status" value="1"/>
</dbReference>
<evidence type="ECO:0000259" key="16">
    <source>
        <dbReference type="PROSITE" id="PS50004"/>
    </source>
</evidence>
<dbReference type="InterPro" id="IPR050409">
    <property type="entry name" value="E3_ubiq-protein_ligase"/>
</dbReference>
<dbReference type="GO" id="GO:0030514">
    <property type="term" value="P:negative regulation of BMP signaling pathway"/>
    <property type="evidence" value="ECO:0000318"/>
    <property type="project" value="GO_Central"/>
</dbReference>
<dbReference type="InterPro" id="IPR024928">
    <property type="entry name" value="E3_ub_ligase_SMURF1"/>
</dbReference>
<evidence type="ECO:0000256" key="6">
    <source>
        <dbReference type="ARBA" id="ARBA00022490"/>
    </source>
</evidence>
<dbReference type="STRING" id="6412.T1EG73"/>
<dbReference type="GO" id="GO:0016567">
    <property type="term" value="P:protein ubiquitination"/>
    <property type="evidence" value="ECO:0007669"/>
    <property type="project" value="UniProtKB-UniPathway"/>
</dbReference>
<dbReference type="SMART" id="SM00239">
    <property type="entry name" value="C2"/>
    <property type="match status" value="1"/>
</dbReference>
<dbReference type="RefSeq" id="XP_009027949.1">
    <property type="nucleotide sequence ID" value="XM_009029701.1"/>
</dbReference>
<reference evidence="19 21" key="2">
    <citation type="journal article" date="2013" name="Nature">
        <title>Insights into bilaterian evolution from three spiralian genomes.</title>
        <authorList>
            <person name="Simakov O."/>
            <person name="Marletaz F."/>
            <person name="Cho S.J."/>
            <person name="Edsinger-Gonzales E."/>
            <person name="Havlak P."/>
            <person name="Hellsten U."/>
            <person name="Kuo D.H."/>
            <person name="Larsson T."/>
            <person name="Lv J."/>
            <person name="Arendt D."/>
            <person name="Savage R."/>
            <person name="Osoegawa K."/>
            <person name="de Jong P."/>
            <person name="Grimwood J."/>
            <person name="Chapman J.A."/>
            <person name="Shapiro H."/>
            <person name="Aerts A."/>
            <person name="Otillar R.P."/>
            <person name="Terry A.Y."/>
            <person name="Boore J.L."/>
            <person name="Grigoriev I.V."/>
            <person name="Lindberg D.R."/>
            <person name="Seaver E.C."/>
            <person name="Weisblat D.A."/>
            <person name="Putnam N.H."/>
            <person name="Rokhsar D.S."/>
        </authorList>
    </citation>
    <scope>NUCLEOTIDE SEQUENCE</scope>
</reference>
<proteinExistence type="predicted"/>
<dbReference type="GO" id="GO:0005737">
    <property type="term" value="C:cytoplasm"/>
    <property type="evidence" value="ECO:0000318"/>
    <property type="project" value="GO_Central"/>
</dbReference>
<feature type="domain" description="WW" evidence="17">
    <location>
        <begin position="163"/>
        <end position="190"/>
    </location>
</feature>
<evidence type="ECO:0000259" key="17">
    <source>
        <dbReference type="PROSITE" id="PS50020"/>
    </source>
</evidence>
<dbReference type="Gene3D" id="3.30.2410.10">
    <property type="entry name" value="Hect, E3 ligase catalytic domain"/>
    <property type="match status" value="1"/>
</dbReference>
<dbReference type="CDD" id="cd08382">
    <property type="entry name" value="C2_Smurf-like"/>
    <property type="match status" value="1"/>
</dbReference>
<keyword evidence="8" id="KW-0677">Repeat</keyword>
<dbReference type="PROSITE" id="PS50237">
    <property type="entry name" value="HECT"/>
    <property type="match status" value="1"/>
</dbReference>
<evidence type="ECO:0000256" key="2">
    <source>
        <dbReference type="ARBA" id="ARBA00004413"/>
    </source>
</evidence>
<reference evidence="20" key="3">
    <citation type="submission" date="2015-06" db="UniProtKB">
        <authorList>
            <consortium name="EnsemblMetazoa"/>
        </authorList>
    </citation>
    <scope>IDENTIFICATION</scope>
</reference>
<dbReference type="Gene3D" id="3.30.2160.10">
    <property type="entry name" value="Hect, E3 ligase catalytic domain"/>
    <property type="match status" value="1"/>
</dbReference>
<evidence type="ECO:0000256" key="10">
    <source>
        <dbReference type="ARBA" id="ARBA00022786"/>
    </source>
</evidence>
<dbReference type="InParanoid" id="T1EG73"/>
<evidence type="ECO:0000256" key="11">
    <source>
        <dbReference type="ARBA" id="ARBA00023136"/>
    </source>
</evidence>
<dbReference type="Pfam" id="PF00397">
    <property type="entry name" value="WW"/>
    <property type="match status" value="2"/>
</dbReference>
<feature type="compositionally biased region" description="Low complexity" evidence="15">
    <location>
        <begin position="209"/>
        <end position="226"/>
    </location>
</feature>
<dbReference type="PROSITE" id="PS50004">
    <property type="entry name" value="C2"/>
    <property type="match status" value="1"/>
</dbReference>
<sequence length="749" mass="86084">MASHSGRRSGQTKMRLTVFCAKNLTKKDFFRLPDPYAKVVVEGTGQCHVTECCKNTLDPKWNQLFDLYVGPKDSILVSIWNQKKAHKKQGAGFLGCVRIMSNAIQRLKDSGFQKIELQRSSTDDVIRGYVVISLSTRSSSTSTSSPPPSCHVHLHQDDVFGVWEERRFSTGRVLYLNHITRSTQWERPTSNSTTASTTTSTTTTTISTAISNSNHNSHSNNNNNTSGLNLNIDHRRPRSTRHENYLNRSHLHQTANLPDGYEQRTTAQGQVYYLHTQSGVSSWHDPRVPRDLTQICNDDVLGPMPLGWEKRMTSTGRPYFVDHTRRTTQFTDPRLPANLSIIQQRFSPCDQTPPPSIDLRCDSPLPKYKRDLVQKLKMLRQELHALQPQASHCRIEVSREEIFEESYRAIMKMRSKELKKRLMVKFRGEEGLDYGGIAREWLYLLSHEMLNPYYGLFQYSRDDIYTLQINPDSGINPEHLSYFHFVGRIIGMAIFHGHYLDGGFTLPFYKQLLGKQISLDDLEAVDPDLYRSLVWILENDITGVIDNVFCVDHEAFGERKEHELKTGGRDVPVTQENKKEYVKLYVNWRFMRGVEAQFAALQKGLNELVPQQLLKPFDEREIELMIGGLGRIDVEDWRKNTRLKHCTSSSDVVVWFWRAVEEYDEERRARLLQFVTGSSRVPLQGFKALQGRGGGPRLFTIHQIEASTDNLPKAHTCFNRIDIPAYESYEKFFDKLTCAVEETCGFTVE</sequence>
<protein>
    <recommendedName>
        <fullName evidence="12">E3 ubiquitin-protein ligase</fullName>
        <ecNumber evidence="12">2.3.2.26</ecNumber>
    </recommendedName>
</protein>
<dbReference type="FunFam" id="2.60.40.150:FF:000024">
    <property type="entry name" value="E3 ubiquitin-protein ligase"/>
    <property type="match status" value="1"/>
</dbReference>
<dbReference type="GO" id="GO:0030154">
    <property type="term" value="P:cell differentiation"/>
    <property type="evidence" value="ECO:0007669"/>
    <property type="project" value="UniProtKB-KW"/>
</dbReference>
<dbReference type="eggNOG" id="KOG0940">
    <property type="taxonomic scope" value="Eukaryota"/>
</dbReference>
<dbReference type="InterPro" id="IPR035983">
    <property type="entry name" value="Hect_E3_ubiquitin_ligase"/>
</dbReference>
<evidence type="ECO:0000256" key="3">
    <source>
        <dbReference type="ARBA" id="ARBA00004496"/>
    </source>
</evidence>
<accession>T1EG73</accession>
<dbReference type="PIRSF" id="PIRSF001569">
    <property type="entry name" value="E3_ub_ligase_SMURF1"/>
    <property type="match status" value="1"/>
</dbReference>
<dbReference type="FunCoup" id="T1EG73">
    <property type="interactions" value="801"/>
</dbReference>
<dbReference type="GO" id="GO:0061630">
    <property type="term" value="F:ubiquitin protein ligase activity"/>
    <property type="evidence" value="ECO:0000318"/>
    <property type="project" value="GO_Central"/>
</dbReference>
<feature type="domain" description="WW" evidence="17">
    <location>
        <begin position="255"/>
        <end position="288"/>
    </location>
</feature>
<dbReference type="FunFam" id="3.30.2410.10:FF:000014">
    <property type="entry name" value="E3 ubiquitin-protein ligase SMURF1"/>
    <property type="match status" value="1"/>
</dbReference>
<evidence type="ECO:0000256" key="9">
    <source>
        <dbReference type="ARBA" id="ARBA00022782"/>
    </source>
</evidence>
<dbReference type="SUPFAM" id="SSF51045">
    <property type="entry name" value="WW domain"/>
    <property type="match status" value="3"/>
</dbReference>
<dbReference type="CTD" id="20195575"/>
<dbReference type="Gene3D" id="2.60.40.150">
    <property type="entry name" value="C2 domain"/>
    <property type="match status" value="1"/>
</dbReference>
<keyword evidence="10 12" id="KW-0833">Ubl conjugation pathway</keyword>
<comment type="catalytic activity">
    <reaction evidence="1 12">
        <text>S-ubiquitinyl-[E2 ubiquitin-conjugating enzyme]-L-cysteine + [acceptor protein]-L-lysine = [E2 ubiquitin-conjugating enzyme]-L-cysteine + N(6)-ubiquitinyl-[acceptor protein]-L-lysine.</text>
        <dbReference type="EC" id="2.3.2.26"/>
    </reaction>
</comment>
<dbReference type="EMBL" id="KB097579">
    <property type="protein sequence ID" value="ESN93979.1"/>
    <property type="molecule type" value="Genomic_DNA"/>
</dbReference>
<evidence type="ECO:0000313" key="19">
    <source>
        <dbReference type="EMBL" id="ESN93979.1"/>
    </source>
</evidence>
<name>T1EG73_HELRO</name>
<dbReference type="AlphaFoldDB" id="T1EG73"/>
<dbReference type="KEGG" id="hro:HELRODRAFT_115219"/>
<keyword evidence="7 12" id="KW-0808">Transferase</keyword>
<dbReference type="PANTHER" id="PTHR11254">
    <property type="entry name" value="HECT DOMAIN UBIQUITIN-PROTEIN LIGASE"/>
    <property type="match status" value="1"/>
</dbReference>
<comment type="pathway">
    <text evidence="4 12">Protein modification; protein ubiquitination.</text>
</comment>
<dbReference type="SUPFAM" id="SSF56204">
    <property type="entry name" value="Hect, E3 ligase catalytic domain"/>
    <property type="match status" value="1"/>
</dbReference>